<sequence>MLKLMISPGPAASADIVAWPDSTAAEHCLRLNLDPAQIAIHVPDGPEGREQLAAFLRTLSQHAGLLAAVLEPSKGAGWVGNTPGPLTEWG</sequence>
<name>A0A1H9XZW1_9PSEU</name>
<reference evidence="2" key="1">
    <citation type="submission" date="2016-10" db="EMBL/GenBank/DDBJ databases">
        <authorList>
            <person name="Varghese N."/>
            <person name="Submissions S."/>
        </authorList>
    </citation>
    <scope>NUCLEOTIDE SEQUENCE [LARGE SCALE GENOMIC DNA]</scope>
    <source>
        <strain evidence="2">CGMCC 4.578</strain>
    </source>
</reference>
<evidence type="ECO:0000313" key="1">
    <source>
        <dbReference type="EMBL" id="SES51233.1"/>
    </source>
</evidence>
<evidence type="ECO:0000313" key="2">
    <source>
        <dbReference type="Proteomes" id="UP000199028"/>
    </source>
</evidence>
<dbReference type="Proteomes" id="UP000199028">
    <property type="component" value="Unassembled WGS sequence"/>
</dbReference>
<protein>
    <submittedName>
        <fullName evidence="1">Uncharacterized protein</fullName>
    </submittedName>
</protein>
<dbReference type="AlphaFoldDB" id="A0A1H9XZW1"/>
<dbReference type="EMBL" id="FOFT01000029">
    <property type="protein sequence ID" value="SES51233.1"/>
    <property type="molecule type" value="Genomic_DNA"/>
</dbReference>
<dbReference type="OrthoDB" id="3693463at2"/>
<dbReference type="RefSeq" id="WP_143087032.1">
    <property type="nucleotide sequence ID" value="NZ_FOFT01000029.1"/>
</dbReference>
<proteinExistence type="predicted"/>
<keyword evidence="2" id="KW-1185">Reference proteome</keyword>
<organism evidence="1 2">
    <name type="scientific">Lentzea flaviverrucosa</name>
    <dbReference type="NCBI Taxonomy" id="200379"/>
    <lineage>
        <taxon>Bacteria</taxon>
        <taxon>Bacillati</taxon>
        <taxon>Actinomycetota</taxon>
        <taxon>Actinomycetes</taxon>
        <taxon>Pseudonocardiales</taxon>
        <taxon>Pseudonocardiaceae</taxon>
        <taxon>Lentzea</taxon>
    </lineage>
</organism>
<accession>A0A1H9XZW1</accession>
<gene>
    <name evidence="1" type="ORF">SAMN05216195_1293</name>
</gene>